<evidence type="ECO:0000313" key="1">
    <source>
        <dbReference type="EMBL" id="MBO0356368.1"/>
    </source>
</evidence>
<accession>A0A939JB30</accession>
<organism evidence="1 2">
    <name type="scientific">Hymenobacter telluris</name>
    <dbReference type="NCBI Taxonomy" id="2816474"/>
    <lineage>
        <taxon>Bacteria</taxon>
        <taxon>Pseudomonadati</taxon>
        <taxon>Bacteroidota</taxon>
        <taxon>Cytophagia</taxon>
        <taxon>Cytophagales</taxon>
        <taxon>Hymenobacteraceae</taxon>
        <taxon>Hymenobacter</taxon>
    </lineage>
</organism>
<dbReference type="Proteomes" id="UP000664144">
    <property type="component" value="Unassembled WGS sequence"/>
</dbReference>
<dbReference type="AlphaFoldDB" id="A0A939JB30"/>
<sequence length="115" mass="13037">MLQTYIQNRKTFYFTDPSRTDSSENIFTIIVGKNGSGKSRLLSSIVSEFIDTSRKDLFYNDIGFRETSLKGVLQHSGSPQKIITASTSPFDRFPLGRKFEHITGYSYLGLRDLPS</sequence>
<name>A0A939JB30_9BACT</name>
<evidence type="ECO:0000313" key="2">
    <source>
        <dbReference type="Proteomes" id="UP000664144"/>
    </source>
</evidence>
<dbReference type="EMBL" id="JAFLQZ010000001">
    <property type="protein sequence ID" value="MBO0356368.1"/>
    <property type="molecule type" value="Genomic_DNA"/>
</dbReference>
<reference evidence="1" key="1">
    <citation type="submission" date="2021-03" db="EMBL/GenBank/DDBJ databases">
        <authorList>
            <person name="Kim M.K."/>
        </authorList>
    </citation>
    <scope>NUCLEOTIDE SEQUENCE</scope>
    <source>
        <strain evidence="1">BT186</strain>
    </source>
</reference>
<dbReference type="InterPro" id="IPR027417">
    <property type="entry name" value="P-loop_NTPase"/>
</dbReference>
<dbReference type="RefSeq" id="WP_206979885.1">
    <property type="nucleotide sequence ID" value="NZ_JAFLQZ010000001.1"/>
</dbReference>
<protein>
    <submittedName>
        <fullName evidence="1">Uncharacterized protein</fullName>
    </submittedName>
</protein>
<keyword evidence="2" id="KW-1185">Reference proteome</keyword>
<proteinExistence type="predicted"/>
<dbReference type="SUPFAM" id="SSF52540">
    <property type="entry name" value="P-loop containing nucleoside triphosphate hydrolases"/>
    <property type="match status" value="1"/>
</dbReference>
<comment type="caution">
    <text evidence="1">The sequence shown here is derived from an EMBL/GenBank/DDBJ whole genome shotgun (WGS) entry which is preliminary data.</text>
</comment>
<gene>
    <name evidence="1" type="ORF">J0X19_00285</name>
</gene>
<dbReference type="Gene3D" id="3.40.50.300">
    <property type="entry name" value="P-loop containing nucleotide triphosphate hydrolases"/>
    <property type="match status" value="1"/>
</dbReference>